<name>A0ACC1PNN2_9PEZI</name>
<evidence type="ECO:0000313" key="2">
    <source>
        <dbReference type="Proteomes" id="UP001143856"/>
    </source>
</evidence>
<reference evidence="1" key="1">
    <citation type="submission" date="2022-10" db="EMBL/GenBank/DDBJ databases">
        <title>Genome Sequence of Xylaria curta.</title>
        <authorList>
            <person name="Buettner E."/>
        </authorList>
    </citation>
    <scope>NUCLEOTIDE SEQUENCE</scope>
    <source>
        <strain evidence="1">Babe10</strain>
    </source>
</reference>
<protein>
    <submittedName>
        <fullName evidence="1">Uncharacterized protein</fullName>
    </submittedName>
</protein>
<accession>A0ACC1PNN2</accession>
<dbReference type="EMBL" id="JAPDGR010000094">
    <property type="protein sequence ID" value="KAJ2996492.1"/>
    <property type="molecule type" value="Genomic_DNA"/>
</dbReference>
<comment type="caution">
    <text evidence="1">The sequence shown here is derived from an EMBL/GenBank/DDBJ whole genome shotgun (WGS) entry which is preliminary data.</text>
</comment>
<dbReference type="Proteomes" id="UP001143856">
    <property type="component" value="Unassembled WGS sequence"/>
</dbReference>
<proteinExistence type="predicted"/>
<organism evidence="1 2">
    <name type="scientific">Xylaria curta</name>
    <dbReference type="NCBI Taxonomy" id="42375"/>
    <lineage>
        <taxon>Eukaryota</taxon>
        <taxon>Fungi</taxon>
        <taxon>Dikarya</taxon>
        <taxon>Ascomycota</taxon>
        <taxon>Pezizomycotina</taxon>
        <taxon>Sordariomycetes</taxon>
        <taxon>Xylariomycetidae</taxon>
        <taxon>Xylariales</taxon>
        <taxon>Xylariaceae</taxon>
        <taxon>Xylaria</taxon>
    </lineage>
</organism>
<sequence>MVIKLLLVAIPTTGLAVREEFLQRLAALSEFTLKNEPGVLKYAFSVPRDRTDERSVYAMEEYADEQSLATHMQLAGPRELRGWMESGTVLEGAPSMNELELVEGLEFCRAEIVDYNDPYLVVSEISYRSNGITQSMQYWNSALLTAQETKPGLLMFSIYKASTDRNKLFVLAAYADETRDMHDEILHTGAHLSTRGAGSKSKLPLLNAPKIFEISAAKTKEKFVKEAKELLSGWFRTNPTRPIRVISDFGEVTVLPPNLADEIRNDPRLSFGGVAREQFHDGIAGFEPLREGNKNDSALLKSVINNDLTKWLNKVIEPLATETAMAVPELFTNSKEWHTIPLRDTLLKLVARISSRVFLGEELCRNEAWLKVTTQYTTDSFSAAEKLRLWPRGTRRIASWFLPYTRALRAEIDEARSIMGPVLAKRRQLKAAALAEGRTLDFNDAIDWFERNSKGEKYDPVAIQLTLSMVAIHTTTDLVTQVMLDLTFNPEILESLRSEINTLICKEGWKKTTLYNMKLLDSVIKESQRMKPIQMASLFRKATAGFELSDGTKIRKGERVVVSSHSMWDPKVYDNPERWHGDRFYRMRDSPGKAHLAQLVSTSPQHLGFGHGQHACPGRFFAANEIKIALVFILSQYEWKLPVGAQPEVMKWGFNTSADPFMKVEIRRRPEQFDLPLPLDRQSPADDATTIA</sequence>
<gene>
    <name evidence="1" type="ORF">NUW58_g966</name>
</gene>
<keyword evidence="2" id="KW-1185">Reference proteome</keyword>
<evidence type="ECO:0000313" key="1">
    <source>
        <dbReference type="EMBL" id="KAJ2996492.1"/>
    </source>
</evidence>